<dbReference type="GeneID" id="54484397"/>
<accession>A0A6A6WJD3</accession>
<gene>
    <name evidence="2" type="ORF">EJ05DRAFT_473185</name>
</gene>
<evidence type="ECO:0000313" key="2">
    <source>
        <dbReference type="EMBL" id="KAF2762270.1"/>
    </source>
</evidence>
<dbReference type="RefSeq" id="XP_033604721.1">
    <property type="nucleotide sequence ID" value="XM_033743343.1"/>
</dbReference>
<reference evidence="2" key="1">
    <citation type="journal article" date="2020" name="Stud. Mycol.">
        <title>101 Dothideomycetes genomes: a test case for predicting lifestyles and emergence of pathogens.</title>
        <authorList>
            <person name="Haridas S."/>
            <person name="Albert R."/>
            <person name="Binder M."/>
            <person name="Bloem J."/>
            <person name="Labutti K."/>
            <person name="Salamov A."/>
            <person name="Andreopoulos B."/>
            <person name="Baker S."/>
            <person name="Barry K."/>
            <person name="Bills G."/>
            <person name="Bluhm B."/>
            <person name="Cannon C."/>
            <person name="Castanera R."/>
            <person name="Culley D."/>
            <person name="Daum C."/>
            <person name="Ezra D."/>
            <person name="Gonzalez J."/>
            <person name="Henrissat B."/>
            <person name="Kuo A."/>
            <person name="Liang C."/>
            <person name="Lipzen A."/>
            <person name="Lutzoni F."/>
            <person name="Magnuson J."/>
            <person name="Mondo S."/>
            <person name="Nolan M."/>
            <person name="Ohm R."/>
            <person name="Pangilinan J."/>
            <person name="Park H.-J."/>
            <person name="Ramirez L."/>
            <person name="Alfaro M."/>
            <person name="Sun H."/>
            <person name="Tritt A."/>
            <person name="Yoshinaga Y."/>
            <person name="Zwiers L.-H."/>
            <person name="Turgeon B."/>
            <person name="Goodwin S."/>
            <person name="Spatafora J."/>
            <person name="Crous P."/>
            <person name="Grigoriev I."/>
        </authorList>
    </citation>
    <scope>NUCLEOTIDE SEQUENCE</scope>
    <source>
        <strain evidence="2">CBS 121739</strain>
    </source>
</reference>
<protein>
    <submittedName>
        <fullName evidence="2">Uncharacterized protein</fullName>
    </submittedName>
</protein>
<sequence>MSVPATSSILMAFGILPTPAPPASQPVSHADCHGSGGSRGYSDKRPHQATGKTPRHQDDAASGEEDSMCCRCRDHASLCLLVPRRELSVVYVMHGWVPGASTSI</sequence>
<evidence type="ECO:0000256" key="1">
    <source>
        <dbReference type="SAM" id="MobiDB-lite"/>
    </source>
</evidence>
<name>A0A6A6WJD3_9PEZI</name>
<dbReference type="Proteomes" id="UP000799437">
    <property type="component" value="Unassembled WGS sequence"/>
</dbReference>
<dbReference type="EMBL" id="ML996566">
    <property type="protein sequence ID" value="KAF2762270.1"/>
    <property type="molecule type" value="Genomic_DNA"/>
</dbReference>
<feature type="region of interest" description="Disordered" evidence="1">
    <location>
        <begin position="20"/>
        <end position="65"/>
    </location>
</feature>
<organism evidence="2 3">
    <name type="scientific">Pseudovirgaria hyperparasitica</name>
    <dbReference type="NCBI Taxonomy" id="470096"/>
    <lineage>
        <taxon>Eukaryota</taxon>
        <taxon>Fungi</taxon>
        <taxon>Dikarya</taxon>
        <taxon>Ascomycota</taxon>
        <taxon>Pezizomycotina</taxon>
        <taxon>Dothideomycetes</taxon>
        <taxon>Dothideomycetes incertae sedis</taxon>
        <taxon>Acrospermales</taxon>
        <taxon>Acrospermaceae</taxon>
        <taxon>Pseudovirgaria</taxon>
    </lineage>
</organism>
<dbReference type="AlphaFoldDB" id="A0A6A6WJD3"/>
<proteinExistence type="predicted"/>
<evidence type="ECO:0000313" key="3">
    <source>
        <dbReference type="Proteomes" id="UP000799437"/>
    </source>
</evidence>
<keyword evidence="3" id="KW-1185">Reference proteome</keyword>